<sequence>MTAASAVSSGTPALADTARCAVNTPAITTNPPMTCGTVSASPSSAHAEIEATTTSAYPIPPATGAVMKRSPLRPSPYASAVQPMSSSTLAIPVVSTPPSATCDDSADQSSAHGAAKGANATAPTAKPTASSTRTSTFAVSFSPERKYVAWQAAAAEPATRPTASSRRPDQTSTTMHRPAMLRSVPITAARGNTVRRTNRTQATTTIGPMNSSRSAMPTGRRSTAMK</sequence>
<keyword evidence="3" id="KW-1185">Reference proteome</keyword>
<name>A0A9W6G4J8_9ACTN</name>
<reference evidence="2" key="1">
    <citation type="submission" date="2022-12" db="EMBL/GenBank/DDBJ databases">
        <title>Reference genome sequencing for broad-spectrum identification of bacterial and archaeal isolates by mass spectrometry.</title>
        <authorList>
            <person name="Sekiguchi Y."/>
            <person name="Tourlousse D.M."/>
        </authorList>
    </citation>
    <scope>NUCLEOTIDE SEQUENCE</scope>
    <source>
        <strain evidence="2">LLR39Z86</strain>
    </source>
</reference>
<feature type="region of interest" description="Disordered" evidence="1">
    <location>
        <begin position="196"/>
        <end position="226"/>
    </location>
</feature>
<feature type="region of interest" description="Disordered" evidence="1">
    <location>
        <begin position="97"/>
        <end position="138"/>
    </location>
</feature>
<dbReference type="AlphaFoldDB" id="A0A9W6G4J8"/>
<organism evidence="2 3">
    <name type="scientific">Glycomyces algeriensis</name>
    <dbReference type="NCBI Taxonomy" id="256037"/>
    <lineage>
        <taxon>Bacteria</taxon>
        <taxon>Bacillati</taxon>
        <taxon>Actinomycetota</taxon>
        <taxon>Actinomycetes</taxon>
        <taxon>Glycomycetales</taxon>
        <taxon>Glycomycetaceae</taxon>
        <taxon>Glycomyces</taxon>
    </lineage>
</organism>
<evidence type="ECO:0000313" key="3">
    <source>
        <dbReference type="Proteomes" id="UP001144313"/>
    </source>
</evidence>
<protein>
    <submittedName>
        <fullName evidence="2">Uncharacterized protein</fullName>
    </submittedName>
</protein>
<accession>A0A9W6G4J8</accession>
<comment type="caution">
    <text evidence="2">The sequence shown here is derived from an EMBL/GenBank/DDBJ whole genome shotgun (WGS) entry which is preliminary data.</text>
</comment>
<dbReference type="Proteomes" id="UP001144313">
    <property type="component" value="Unassembled WGS sequence"/>
</dbReference>
<feature type="compositionally biased region" description="Low complexity" evidence="1">
    <location>
        <begin position="109"/>
        <end position="136"/>
    </location>
</feature>
<gene>
    <name evidence="2" type="ORF">GALLR39Z86_00280</name>
</gene>
<feature type="compositionally biased region" description="Low complexity" evidence="1">
    <location>
        <begin position="152"/>
        <end position="163"/>
    </location>
</feature>
<dbReference type="EMBL" id="BSDT01000001">
    <property type="protein sequence ID" value="GLI40178.1"/>
    <property type="molecule type" value="Genomic_DNA"/>
</dbReference>
<evidence type="ECO:0000313" key="2">
    <source>
        <dbReference type="EMBL" id="GLI40178.1"/>
    </source>
</evidence>
<evidence type="ECO:0000256" key="1">
    <source>
        <dbReference type="SAM" id="MobiDB-lite"/>
    </source>
</evidence>
<feature type="region of interest" description="Disordered" evidence="1">
    <location>
        <begin position="152"/>
        <end position="178"/>
    </location>
</feature>
<feature type="compositionally biased region" description="Polar residues" evidence="1">
    <location>
        <begin position="199"/>
        <end position="215"/>
    </location>
</feature>
<proteinExistence type="predicted"/>